<organism evidence="1 2">
    <name type="scientific">Periplaneta americana</name>
    <name type="common">American cockroach</name>
    <name type="synonym">Blatta americana</name>
    <dbReference type="NCBI Taxonomy" id="6978"/>
    <lineage>
        <taxon>Eukaryota</taxon>
        <taxon>Metazoa</taxon>
        <taxon>Ecdysozoa</taxon>
        <taxon>Arthropoda</taxon>
        <taxon>Hexapoda</taxon>
        <taxon>Insecta</taxon>
        <taxon>Pterygota</taxon>
        <taxon>Neoptera</taxon>
        <taxon>Polyneoptera</taxon>
        <taxon>Dictyoptera</taxon>
        <taxon>Blattodea</taxon>
        <taxon>Blattoidea</taxon>
        <taxon>Blattidae</taxon>
        <taxon>Blattinae</taxon>
        <taxon>Periplaneta</taxon>
    </lineage>
</organism>
<sequence>MAGLCEGSNEPPGSIKATLNCHGAKYAMFAIDGDSRSVTKLPSRASRWGPTSLARLPDEAIVAVIKFVFDVLVSVALNSGLIFYKCPCEI</sequence>
<accession>A0ABQ8SQI7</accession>
<dbReference type="Proteomes" id="UP001148838">
    <property type="component" value="Unassembled WGS sequence"/>
</dbReference>
<comment type="caution">
    <text evidence="1">The sequence shown here is derived from an EMBL/GenBank/DDBJ whole genome shotgun (WGS) entry which is preliminary data.</text>
</comment>
<gene>
    <name evidence="1" type="ORF">ANN_18321</name>
</gene>
<keyword evidence="2" id="KW-1185">Reference proteome</keyword>
<evidence type="ECO:0000313" key="2">
    <source>
        <dbReference type="Proteomes" id="UP001148838"/>
    </source>
</evidence>
<proteinExistence type="predicted"/>
<reference evidence="1 2" key="1">
    <citation type="journal article" date="2022" name="Allergy">
        <title>Genome assembly and annotation of Periplaneta americana reveal a comprehensive cockroach allergen profile.</title>
        <authorList>
            <person name="Wang L."/>
            <person name="Xiong Q."/>
            <person name="Saelim N."/>
            <person name="Wang L."/>
            <person name="Nong W."/>
            <person name="Wan A.T."/>
            <person name="Shi M."/>
            <person name="Liu X."/>
            <person name="Cao Q."/>
            <person name="Hui J.H.L."/>
            <person name="Sookrung N."/>
            <person name="Leung T.F."/>
            <person name="Tungtrongchitr A."/>
            <person name="Tsui S.K.W."/>
        </authorList>
    </citation>
    <scope>NUCLEOTIDE SEQUENCE [LARGE SCALE GENOMIC DNA]</scope>
    <source>
        <strain evidence="1">PWHHKU_190912</strain>
    </source>
</reference>
<dbReference type="EMBL" id="JAJSOF020000023">
    <property type="protein sequence ID" value="KAJ4435705.1"/>
    <property type="molecule type" value="Genomic_DNA"/>
</dbReference>
<evidence type="ECO:0000313" key="1">
    <source>
        <dbReference type="EMBL" id="KAJ4435705.1"/>
    </source>
</evidence>
<name>A0ABQ8SQI7_PERAM</name>
<protein>
    <submittedName>
        <fullName evidence="1">Uncharacterized protein</fullName>
    </submittedName>
</protein>